<evidence type="ECO:0000313" key="1">
    <source>
        <dbReference type="EMBL" id="KPI36316.1"/>
    </source>
</evidence>
<comment type="caution">
    <text evidence="1">The sequence shown here is derived from an EMBL/GenBank/DDBJ whole genome shotgun (WGS) entry which is preliminary data.</text>
</comment>
<protein>
    <submittedName>
        <fullName evidence="1">Uncharacterized protein</fullName>
    </submittedName>
</protein>
<dbReference type="Proteomes" id="UP000038010">
    <property type="component" value="Unassembled WGS sequence"/>
</dbReference>
<reference evidence="1 2" key="1">
    <citation type="submission" date="2015-06" db="EMBL/GenBank/DDBJ databases">
        <title>Draft genome of the ant-associated black yeast Phialophora attae CBS 131958.</title>
        <authorList>
            <person name="Moreno L.F."/>
            <person name="Stielow B.J."/>
            <person name="de Hoog S."/>
            <person name="Vicente V.A."/>
            <person name="Weiss V.A."/>
            <person name="de Vries M."/>
            <person name="Cruz L.M."/>
            <person name="Souza E.M."/>
        </authorList>
    </citation>
    <scope>NUCLEOTIDE SEQUENCE [LARGE SCALE GENOMIC DNA]</scope>
    <source>
        <strain evidence="1 2">CBS 131958</strain>
    </source>
</reference>
<sequence length="311" mass="34608">MATSTQNNDGTRLLDLPSELLQMIFRAVFAGQNLVCRHNRSNNTVTIARPSSMIVSKCYLAEAKNALLVSEGVVDLELEWEGCDWENVSFSPEFQLIQHLKVPEHIYHSGGTPKAENVVRRALKAAPQLKSLTFTLASSAEYDGHWKWGVDAIPNRFIVLSEGTGDHSKSILKFAIALMEWRPILAGELSKRAEAFKVYVETRITAEHLAGDAPQQCRLSASANPRQSKKVMLTHLRLADSYSLHAWPGPCFHPRHRRQAAELPVDPAPTEHSILDGATAHDDEEECVNPVWVISGARGQSSRMLIIEMEI</sequence>
<accession>A0A0N1HN23</accession>
<dbReference type="EMBL" id="LFJN01000032">
    <property type="protein sequence ID" value="KPI36316.1"/>
    <property type="molecule type" value="Genomic_DNA"/>
</dbReference>
<gene>
    <name evidence="1" type="ORF">AB675_7284</name>
</gene>
<dbReference type="RefSeq" id="XP_017996279.1">
    <property type="nucleotide sequence ID" value="XM_018147639.1"/>
</dbReference>
<proteinExistence type="predicted"/>
<name>A0A0N1HN23_9EURO</name>
<organism evidence="1 2">
    <name type="scientific">Cyphellophora attinorum</name>
    <dbReference type="NCBI Taxonomy" id="1664694"/>
    <lineage>
        <taxon>Eukaryota</taxon>
        <taxon>Fungi</taxon>
        <taxon>Dikarya</taxon>
        <taxon>Ascomycota</taxon>
        <taxon>Pezizomycotina</taxon>
        <taxon>Eurotiomycetes</taxon>
        <taxon>Chaetothyriomycetidae</taxon>
        <taxon>Chaetothyriales</taxon>
        <taxon>Cyphellophoraceae</taxon>
        <taxon>Cyphellophora</taxon>
    </lineage>
</organism>
<keyword evidence="2" id="KW-1185">Reference proteome</keyword>
<dbReference type="VEuPathDB" id="FungiDB:AB675_7284"/>
<dbReference type="GeneID" id="28739519"/>
<evidence type="ECO:0000313" key="2">
    <source>
        <dbReference type="Proteomes" id="UP000038010"/>
    </source>
</evidence>
<dbReference type="AlphaFoldDB" id="A0A0N1HN23"/>